<sequence length="198" mass="20398">MSGGPSPTLLRRDPLATARGRAYARDCLGYLGIAAAMVPAGILLSRTVRDPRALRRIVTVASAVPPVLATIAAARAEAGPQRATWGKRREGLQVVRWHDGEGGTAGAATADPLDPSAGPAMGVPRALLRNTVKIALPWQLGHTLALGAAWGGFDERDPATLASAVVTYPLIGAMIGAVALAPGRGLHDRVAGTRVLGR</sequence>
<dbReference type="EMBL" id="JBHLSV010000003">
    <property type="protein sequence ID" value="MFC0672899.1"/>
    <property type="molecule type" value="Genomic_DNA"/>
</dbReference>
<dbReference type="RefSeq" id="WP_376978052.1">
    <property type="nucleotide sequence ID" value="NZ_JBHLSV010000003.1"/>
</dbReference>
<evidence type="ECO:0000313" key="2">
    <source>
        <dbReference type="EMBL" id="MFC0672899.1"/>
    </source>
</evidence>
<evidence type="ECO:0000313" key="3">
    <source>
        <dbReference type="Proteomes" id="UP001589793"/>
    </source>
</evidence>
<keyword evidence="1" id="KW-0472">Membrane</keyword>
<keyword evidence="1" id="KW-0812">Transmembrane</keyword>
<feature type="transmembrane region" description="Helical" evidence="1">
    <location>
        <begin position="159"/>
        <end position="181"/>
    </location>
</feature>
<feature type="transmembrane region" description="Helical" evidence="1">
    <location>
        <begin position="28"/>
        <end position="48"/>
    </location>
</feature>
<proteinExistence type="predicted"/>
<protein>
    <recommendedName>
        <fullName evidence="4">RDD domain-containing protein</fullName>
    </recommendedName>
</protein>
<accession>A0ABV6R7D4</accession>
<evidence type="ECO:0008006" key="4">
    <source>
        <dbReference type="Google" id="ProtNLM"/>
    </source>
</evidence>
<organism evidence="2 3">
    <name type="scientific">Brachybacterium hainanense</name>
    <dbReference type="NCBI Taxonomy" id="1541174"/>
    <lineage>
        <taxon>Bacteria</taxon>
        <taxon>Bacillati</taxon>
        <taxon>Actinomycetota</taxon>
        <taxon>Actinomycetes</taxon>
        <taxon>Micrococcales</taxon>
        <taxon>Dermabacteraceae</taxon>
        <taxon>Brachybacterium</taxon>
    </lineage>
</organism>
<comment type="caution">
    <text evidence="2">The sequence shown here is derived from an EMBL/GenBank/DDBJ whole genome shotgun (WGS) entry which is preliminary data.</text>
</comment>
<keyword evidence="1" id="KW-1133">Transmembrane helix</keyword>
<dbReference type="Proteomes" id="UP001589793">
    <property type="component" value="Unassembled WGS sequence"/>
</dbReference>
<evidence type="ECO:0000256" key="1">
    <source>
        <dbReference type="SAM" id="Phobius"/>
    </source>
</evidence>
<gene>
    <name evidence="2" type="ORF">ACFFF6_02895</name>
</gene>
<name>A0ABV6R7D4_9MICO</name>
<keyword evidence="3" id="KW-1185">Reference proteome</keyword>
<reference evidence="2 3" key="1">
    <citation type="submission" date="2024-09" db="EMBL/GenBank/DDBJ databases">
        <authorList>
            <person name="Sun Q."/>
            <person name="Mori K."/>
        </authorList>
    </citation>
    <scope>NUCLEOTIDE SEQUENCE [LARGE SCALE GENOMIC DNA]</scope>
    <source>
        <strain evidence="2 3">CICC 10874</strain>
    </source>
</reference>